<comment type="caution">
    <text evidence="1">The sequence shown here is derived from an EMBL/GenBank/DDBJ whole genome shotgun (WGS) entry which is preliminary data.</text>
</comment>
<dbReference type="EMBL" id="LAQU01000001">
    <property type="protein sequence ID" value="KKB65218.1"/>
    <property type="molecule type" value="Genomic_DNA"/>
</dbReference>
<protein>
    <recommendedName>
        <fullName evidence="3">Tetratricopeptide repeat protein</fullName>
    </recommendedName>
</protein>
<organism evidence="1 2">
    <name type="scientific">Robbsia andropogonis</name>
    <dbReference type="NCBI Taxonomy" id="28092"/>
    <lineage>
        <taxon>Bacteria</taxon>
        <taxon>Pseudomonadati</taxon>
        <taxon>Pseudomonadota</taxon>
        <taxon>Betaproteobacteria</taxon>
        <taxon>Burkholderiales</taxon>
        <taxon>Burkholderiaceae</taxon>
        <taxon>Robbsia</taxon>
    </lineage>
</organism>
<evidence type="ECO:0000313" key="1">
    <source>
        <dbReference type="EMBL" id="KKB65218.1"/>
    </source>
</evidence>
<dbReference type="AlphaFoldDB" id="A0A0F5K545"/>
<proteinExistence type="predicted"/>
<keyword evidence="2" id="KW-1185">Reference proteome</keyword>
<accession>A0A0F5K545</accession>
<dbReference type="Proteomes" id="UP000033618">
    <property type="component" value="Unassembled WGS sequence"/>
</dbReference>
<dbReference type="STRING" id="28092.WM40_00845"/>
<reference evidence="1 2" key="1">
    <citation type="submission" date="2015-03" db="EMBL/GenBank/DDBJ databases">
        <title>Draft Genome Sequence of Burkholderia andropogonis type strain ICMP2807, isolated from Sorghum bicolor.</title>
        <authorList>
            <person name="Lopes-Santos L."/>
            <person name="Castro D.B."/>
            <person name="Ottoboni L.M."/>
            <person name="Park D."/>
            <person name="Weirc B.S."/>
            <person name="Destefano S.A."/>
        </authorList>
    </citation>
    <scope>NUCLEOTIDE SEQUENCE [LARGE SCALE GENOMIC DNA]</scope>
    <source>
        <strain evidence="1 2">ICMP2807</strain>
    </source>
</reference>
<dbReference type="Pfam" id="PF14559">
    <property type="entry name" value="TPR_19"/>
    <property type="match status" value="1"/>
</dbReference>
<name>A0A0F5K545_9BURK</name>
<evidence type="ECO:0008006" key="3">
    <source>
        <dbReference type="Google" id="ProtNLM"/>
    </source>
</evidence>
<dbReference type="PATRIC" id="fig|28092.6.peg.192"/>
<evidence type="ECO:0000313" key="2">
    <source>
        <dbReference type="Proteomes" id="UP000033618"/>
    </source>
</evidence>
<dbReference type="SUPFAM" id="SSF48452">
    <property type="entry name" value="TPR-like"/>
    <property type="match status" value="1"/>
</dbReference>
<dbReference type="RefSeq" id="WP_046151873.1">
    <property type="nucleotide sequence ID" value="NZ_CADFGU010000001.1"/>
</dbReference>
<dbReference type="InterPro" id="IPR011990">
    <property type="entry name" value="TPR-like_helical_dom_sf"/>
</dbReference>
<dbReference type="Gene3D" id="1.25.40.10">
    <property type="entry name" value="Tetratricopeptide repeat domain"/>
    <property type="match status" value="1"/>
</dbReference>
<gene>
    <name evidence="1" type="ORF">WM40_00845</name>
</gene>
<sequence length="184" mass="19362">MSARPGTAHVADTAQGPAGSLLDSGEINLLNRLGYLAAERGDLKHAEPILAGVIAMRPNRAAGHIGLAFAAMSAGQGSRAIAVFENLRPPVPSLSALWRRTAAPDDTAADAPDRFAPHERVALDVHHAVMLHAVGRQAEGEQIVSAIQWDNVPAQDADGQPLDPALRRLADVLTNKTTANARSR</sequence>